<dbReference type="InterPro" id="IPR020843">
    <property type="entry name" value="ER"/>
</dbReference>
<evidence type="ECO:0000256" key="1">
    <source>
        <dbReference type="ARBA" id="ARBA00022857"/>
    </source>
</evidence>
<evidence type="ECO:0000259" key="3">
    <source>
        <dbReference type="SMART" id="SM00829"/>
    </source>
</evidence>
<accession>A0A852TC41</accession>
<dbReference type="SUPFAM" id="SSF51735">
    <property type="entry name" value="NAD(P)-binding Rossmann-fold domains"/>
    <property type="match status" value="1"/>
</dbReference>
<dbReference type="EMBL" id="JACCBX010000006">
    <property type="protein sequence ID" value="NYE06342.1"/>
    <property type="molecule type" value="Genomic_DNA"/>
</dbReference>
<sequence>MREMDKAEEGDTMLKNDSINTTKPNHVPDTMTAVVIKEHGGPEVLKYESIATPVPGLGEVLLKVEATALNHLDIFVREGLKGPGVPEITLPHISGVDIVGTVEYYGKGLPGQKGEPAIGERVIINPAIGCNECRFCRRGEPSMCHDYQILGEHFWGGLAEYVVAPARNIIPVPAHIPSEVAAAAPVVYTTAWRAVMTVAQVKPSDVVLVVGASGGLGSAQVEIAAAAGATVIGIASTEEKRQKARQKGAVAVFDSNGDWEAEVMEWTNGQGVSAAFDAVGAPTIRKSLRCLEMGGKIVLSGATAGDSPDLSIREIYQRHRQILGAPMGNWEDFLQVTNLIWNGKLRPTIHKVYPFEEIAEAQRELEERKHFGKIVIKIS</sequence>
<dbReference type="InterPro" id="IPR013154">
    <property type="entry name" value="ADH-like_N"/>
</dbReference>
<dbReference type="InterPro" id="IPR013149">
    <property type="entry name" value="ADH-like_C"/>
</dbReference>
<feature type="region of interest" description="Disordered" evidence="2">
    <location>
        <begin position="1"/>
        <end position="26"/>
    </location>
</feature>
<reference evidence="5" key="2">
    <citation type="submission" date="2020-08" db="EMBL/GenBank/DDBJ databases">
        <title>The Agave Microbiome: Exploring the role of microbial communities in plant adaptations to desert environments.</title>
        <authorList>
            <person name="Partida-Martinez L.P."/>
        </authorList>
    </citation>
    <scope>NUCLEOTIDE SEQUENCE [LARGE SCALE GENOMIC DNA]</scope>
    <source>
        <strain evidence="5">AT2.8</strain>
    </source>
</reference>
<organism evidence="4 5">
    <name type="scientific">Neobacillus niacini</name>
    <dbReference type="NCBI Taxonomy" id="86668"/>
    <lineage>
        <taxon>Bacteria</taxon>
        <taxon>Bacillati</taxon>
        <taxon>Bacillota</taxon>
        <taxon>Bacilli</taxon>
        <taxon>Bacillales</taxon>
        <taxon>Bacillaceae</taxon>
        <taxon>Neobacillus</taxon>
    </lineage>
</organism>
<protein>
    <submittedName>
        <fullName evidence="4">NADPH:quinone reductase-like Zn-dependent oxidoreductase</fullName>
    </submittedName>
</protein>
<dbReference type="AlphaFoldDB" id="A0A852TC41"/>
<dbReference type="InterPro" id="IPR051603">
    <property type="entry name" value="Zinc-ADH_QOR/CCCR"/>
</dbReference>
<evidence type="ECO:0000313" key="5">
    <source>
        <dbReference type="Proteomes" id="UP000548423"/>
    </source>
</evidence>
<evidence type="ECO:0000256" key="2">
    <source>
        <dbReference type="SAM" id="MobiDB-lite"/>
    </source>
</evidence>
<dbReference type="InterPro" id="IPR011032">
    <property type="entry name" value="GroES-like_sf"/>
</dbReference>
<dbReference type="SMART" id="SM00829">
    <property type="entry name" value="PKS_ER"/>
    <property type="match status" value="1"/>
</dbReference>
<dbReference type="PANTHER" id="PTHR44154">
    <property type="entry name" value="QUINONE OXIDOREDUCTASE"/>
    <property type="match status" value="1"/>
</dbReference>
<dbReference type="PANTHER" id="PTHR44154:SF1">
    <property type="entry name" value="QUINONE OXIDOREDUCTASE"/>
    <property type="match status" value="1"/>
</dbReference>
<comment type="caution">
    <text evidence="4">The sequence shown here is derived from an EMBL/GenBank/DDBJ whole genome shotgun (WGS) entry which is preliminary data.</text>
</comment>
<dbReference type="SUPFAM" id="SSF50129">
    <property type="entry name" value="GroES-like"/>
    <property type="match status" value="1"/>
</dbReference>
<dbReference type="Pfam" id="PF00107">
    <property type="entry name" value="ADH_zinc_N"/>
    <property type="match status" value="1"/>
</dbReference>
<feature type="compositionally biased region" description="Basic and acidic residues" evidence="2">
    <location>
        <begin position="1"/>
        <end position="14"/>
    </location>
</feature>
<dbReference type="Proteomes" id="UP000548423">
    <property type="component" value="Unassembled WGS sequence"/>
</dbReference>
<dbReference type="InterPro" id="IPR036291">
    <property type="entry name" value="NAD(P)-bd_dom_sf"/>
</dbReference>
<feature type="compositionally biased region" description="Polar residues" evidence="2">
    <location>
        <begin position="15"/>
        <end position="24"/>
    </location>
</feature>
<evidence type="ECO:0000313" key="4">
    <source>
        <dbReference type="EMBL" id="NYE06342.1"/>
    </source>
</evidence>
<dbReference type="Pfam" id="PF08240">
    <property type="entry name" value="ADH_N"/>
    <property type="match status" value="1"/>
</dbReference>
<reference evidence="5" key="1">
    <citation type="submission" date="2020-07" db="EMBL/GenBank/DDBJ databases">
        <authorList>
            <person name="Partida-Martinez L."/>
            <person name="Huntemann M."/>
            <person name="Clum A."/>
            <person name="Wang J."/>
            <person name="Palaniappan K."/>
            <person name="Ritter S."/>
            <person name="Chen I.-M."/>
            <person name="Stamatis D."/>
            <person name="Reddy T."/>
            <person name="O'Malley R."/>
            <person name="Daum C."/>
            <person name="Shapiro N."/>
            <person name="Ivanova N."/>
            <person name="Kyrpides N."/>
            <person name="Woyke T."/>
        </authorList>
    </citation>
    <scope>NUCLEOTIDE SEQUENCE [LARGE SCALE GENOMIC DNA]</scope>
    <source>
        <strain evidence="5">AT2.8</strain>
    </source>
</reference>
<dbReference type="GO" id="GO:0016491">
    <property type="term" value="F:oxidoreductase activity"/>
    <property type="evidence" value="ECO:0007669"/>
    <property type="project" value="InterPro"/>
</dbReference>
<gene>
    <name evidence="4" type="ORF">F4694_003122</name>
</gene>
<name>A0A852TC41_9BACI</name>
<dbReference type="Gene3D" id="3.90.180.10">
    <property type="entry name" value="Medium-chain alcohol dehydrogenases, catalytic domain"/>
    <property type="match status" value="1"/>
</dbReference>
<feature type="domain" description="Enoyl reductase (ER)" evidence="3">
    <location>
        <begin position="40"/>
        <end position="376"/>
    </location>
</feature>
<keyword evidence="1" id="KW-0521">NADP</keyword>
<proteinExistence type="predicted"/>